<dbReference type="InterPro" id="IPR003688">
    <property type="entry name" value="TraG/VirD4"/>
</dbReference>
<evidence type="ECO:0000256" key="4">
    <source>
        <dbReference type="ARBA" id="ARBA00022692"/>
    </source>
</evidence>
<keyword evidence="12" id="KW-1185">Reference proteome</keyword>
<evidence type="ECO:0000313" key="12">
    <source>
        <dbReference type="Proteomes" id="UP001060104"/>
    </source>
</evidence>
<accession>A0ABY5THC5</accession>
<feature type="transmembrane region" description="Helical" evidence="8">
    <location>
        <begin position="12"/>
        <end position="34"/>
    </location>
</feature>
<dbReference type="PANTHER" id="PTHR37937:SF1">
    <property type="entry name" value="CONJUGATIVE TRANSFER: DNA TRANSPORT"/>
    <property type="match status" value="1"/>
</dbReference>
<dbReference type="InterPro" id="IPR051539">
    <property type="entry name" value="T4SS-coupling_protein"/>
</dbReference>
<feature type="transmembrane region" description="Helical" evidence="8">
    <location>
        <begin position="54"/>
        <end position="77"/>
    </location>
</feature>
<evidence type="ECO:0000256" key="5">
    <source>
        <dbReference type="ARBA" id="ARBA00022989"/>
    </source>
</evidence>
<dbReference type="Pfam" id="PF12696">
    <property type="entry name" value="TraG-D_C"/>
    <property type="match status" value="1"/>
</dbReference>
<gene>
    <name evidence="11" type="ORF">NXY30_13370</name>
</gene>
<dbReference type="PANTHER" id="PTHR37937">
    <property type="entry name" value="CONJUGATIVE TRANSFER: DNA TRANSPORT"/>
    <property type="match status" value="1"/>
</dbReference>
<evidence type="ECO:0000256" key="1">
    <source>
        <dbReference type="ARBA" id="ARBA00004651"/>
    </source>
</evidence>
<reference evidence="11" key="1">
    <citation type="submission" date="2022-08" db="EMBL/GenBank/DDBJ databases">
        <title>Genome Sequencing of Bacteroides fragilis Group Isolates with Nanopore Technology.</title>
        <authorList>
            <person name="Tisza M.J."/>
            <person name="Smith D."/>
            <person name="Dekker J.P."/>
        </authorList>
    </citation>
    <scope>NUCLEOTIDE SEQUENCE</scope>
    <source>
        <strain evidence="11">BFG-527</strain>
    </source>
</reference>
<feature type="domain" description="TraD/TraG TraM recognition site" evidence="9">
    <location>
        <begin position="606"/>
        <end position="721"/>
    </location>
</feature>
<evidence type="ECO:0000256" key="8">
    <source>
        <dbReference type="SAM" id="Phobius"/>
    </source>
</evidence>
<dbReference type="EMBL" id="CP103141">
    <property type="protein sequence ID" value="UVQ77286.1"/>
    <property type="molecule type" value="Genomic_DNA"/>
</dbReference>
<feature type="region of interest" description="Disordered" evidence="7">
    <location>
        <begin position="357"/>
        <end position="399"/>
    </location>
</feature>
<feature type="compositionally biased region" description="Basic and acidic residues" evidence="7">
    <location>
        <begin position="389"/>
        <end position="399"/>
    </location>
</feature>
<proteinExistence type="inferred from homology"/>
<dbReference type="Gene3D" id="3.40.50.300">
    <property type="entry name" value="P-loop containing nucleotide triphosphate hydrolases"/>
    <property type="match status" value="1"/>
</dbReference>
<dbReference type="InterPro" id="IPR027417">
    <property type="entry name" value="P-loop_NTPase"/>
</dbReference>
<keyword evidence="3" id="KW-1003">Cell membrane</keyword>
<comment type="similarity">
    <text evidence="2">Belongs to the VirD4/TraG family.</text>
</comment>
<evidence type="ECO:0000256" key="7">
    <source>
        <dbReference type="SAM" id="MobiDB-lite"/>
    </source>
</evidence>
<keyword evidence="5 8" id="KW-1133">Transmembrane helix</keyword>
<protein>
    <submittedName>
        <fullName evidence="11">Type IV secretory system conjugative DNA transfer family protein</fullName>
    </submittedName>
</protein>
<evidence type="ECO:0000256" key="3">
    <source>
        <dbReference type="ARBA" id="ARBA00022475"/>
    </source>
</evidence>
<sequence length="817" mass="92846">MAFEETREQQQMYNYFRSCIYIFLIIEIVMNLPITADNRVTQFILDLLGRFKVFNSVSGCKVAELICICVVCIGTKAKKALKFNVKTMVIYPVLAGLTLVGMCFIFHGMNIGMSWFGFPANRILYALCSVVGTMLVHQGLDGIAKYYNYKVGEDRFNFENESFQQSETLVANDYSVNIPMIYYWKQKMHKGWINIINPFRGTIVLGTPGSGKSFGIIDPFIRQHAAKGFAIMCYDFKFPTLAKTLFYQYCKNKKAQRLPKNCGFHIINFTDVEYSDRINPIQRKYIPDLAAASETAATLLASLNKGGGEKKGGSEAFFTNSAENFLAAIIYFFVNFHPVGFKNGKKLKRYISLAKEPEVPKEETTAGQSQEQQPSSSKETPSEQQSVDAFKEQTNSKEELPEGNKFELVIRNWDDYQAIDAKNNVILDFVDENGNDVSTDEDRMFVDLNGFSYKDRTGKLVKIERCWYEDENGKEVEPDTITGEYSDMPHVLSFLGRPYDQVFNILMQDDKIASLMAPFKSAYDNKANDQLEGMVGTLRVNAARLVSPEAYWVFTGDDFDLKISDKANPSYLVIANDPEKEQVIGSLNALVLNRLITRVNSKGNFPVSIIVDELPTLYFHKIDRLIGTARSNKVAVTLGFQELPQLEADYGKVGMQKIITTCGNIFMGAARNKETLEWAQNDVFGKAKQTSRSISINDNKVSTTISEKMDYLVPAAKIADMATGWLAGQAARDFTATDERMLNHFDIEQSEEFKTTKYFCKTHFDMKKIKNEEDHYVPLPKIYEFKNDREKEIMLNRNFKRVNDEVEKMVKELLGMA</sequence>
<dbReference type="InterPro" id="IPR032689">
    <property type="entry name" value="TraG-D_C"/>
</dbReference>
<dbReference type="SUPFAM" id="SSF52540">
    <property type="entry name" value="P-loop containing nucleoside triphosphate hydrolases"/>
    <property type="match status" value="1"/>
</dbReference>
<name>A0ABY5THC5_9BACE</name>
<dbReference type="Pfam" id="PF14293">
    <property type="entry name" value="YWFCY"/>
    <property type="match status" value="1"/>
</dbReference>
<dbReference type="CDD" id="cd01127">
    <property type="entry name" value="TrwB_TraG_TraD_VirD4"/>
    <property type="match status" value="2"/>
</dbReference>
<evidence type="ECO:0000259" key="10">
    <source>
        <dbReference type="Pfam" id="PF14293"/>
    </source>
</evidence>
<dbReference type="Pfam" id="PF02534">
    <property type="entry name" value="T4SS-DNA_transf"/>
    <property type="match status" value="1"/>
</dbReference>
<keyword evidence="6 8" id="KW-0472">Membrane</keyword>
<evidence type="ECO:0000259" key="9">
    <source>
        <dbReference type="Pfam" id="PF12696"/>
    </source>
</evidence>
<feature type="compositionally biased region" description="Low complexity" evidence="7">
    <location>
        <begin position="368"/>
        <end position="386"/>
    </location>
</feature>
<feature type="domain" description="YWFCY" evidence="10">
    <location>
        <begin position="38"/>
        <end position="136"/>
    </location>
</feature>
<evidence type="ECO:0000313" key="11">
    <source>
        <dbReference type="EMBL" id="UVQ77286.1"/>
    </source>
</evidence>
<dbReference type="InterPro" id="IPR025988">
    <property type="entry name" value="YWFCY_dom"/>
</dbReference>
<evidence type="ECO:0000256" key="6">
    <source>
        <dbReference type="ARBA" id="ARBA00023136"/>
    </source>
</evidence>
<keyword evidence="4 8" id="KW-0812">Transmembrane</keyword>
<feature type="transmembrane region" description="Helical" evidence="8">
    <location>
        <begin position="89"/>
        <end position="111"/>
    </location>
</feature>
<organism evidence="11 12">
    <name type="scientific">Bacteroides faecis</name>
    <dbReference type="NCBI Taxonomy" id="674529"/>
    <lineage>
        <taxon>Bacteria</taxon>
        <taxon>Pseudomonadati</taxon>
        <taxon>Bacteroidota</taxon>
        <taxon>Bacteroidia</taxon>
        <taxon>Bacteroidales</taxon>
        <taxon>Bacteroidaceae</taxon>
        <taxon>Bacteroides</taxon>
    </lineage>
</organism>
<evidence type="ECO:0000256" key="2">
    <source>
        <dbReference type="ARBA" id="ARBA00008806"/>
    </source>
</evidence>
<dbReference type="Proteomes" id="UP001060104">
    <property type="component" value="Chromosome"/>
</dbReference>
<comment type="subcellular location">
    <subcellularLocation>
        <location evidence="1">Cell membrane</location>
        <topology evidence="1">Multi-pass membrane protein</topology>
    </subcellularLocation>
</comment>